<dbReference type="SUPFAM" id="SSF82866">
    <property type="entry name" value="Multidrug efflux transporter AcrB transmembrane domain"/>
    <property type="match status" value="2"/>
</dbReference>
<proteinExistence type="inferred from homology"/>
<dbReference type="InterPro" id="IPR023908">
    <property type="entry name" value="xxxLxxG_rpt"/>
</dbReference>
<evidence type="ECO:0000256" key="2">
    <source>
        <dbReference type="ARBA" id="ARBA00010157"/>
    </source>
</evidence>
<dbReference type="PROSITE" id="PS50156">
    <property type="entry name" value="SSD"/>
    <property type="match status" value="1"/>
</dbReference>
<feature type="transmembrane region" description="Helical" evidence="7">
    <location>
        <begin position="12"/>
        <end position="31"/>
    </location>
</feature>
<evidence type="ECO:0000256" key="7">
    <source>
        <dbReference type="SAM" id="Phobius"/>
    </source>
</evidence>
<evidence type="ECO:0000256" key="1">
    <source>
        <dbReference type="ARBA" id="ARBA00004651"/>
    </source>
</evidence>
<evidence type="ECO:0000256" key="3">
    <source>
        <dbReference type="ARBA" id="ARBA00022475"/>
    </source>
</evidence>
<dbReference type="InterPro" id="IPR004869">
    <property type="entry name" value="MMPL_dom"/>
</dbReference>
<feature type="domain" description="SSD" evidence="8">
    <location>
        <begin position="175"/>
        <end position="337"/>
    </location>
</feature>
<dbReference type="GO" id="GO:0005886">
    <property type="term" value="C:plasma membrane"/>
    <property type="evidence" value="ECO:0007669"/>
    <property type="project" value="UniProtKB-SubCell"/>
</dbReference>
<gene>
    <name evidence="9" type="ORF">MMOR_12040</name>
</gene>
<protein>
    <submittedName>
        <fullName evidence="9">Membrane protein, MmpL family</fullName>
    </submittedName>
</protein>
<evidence type="ECO:0000313" key="9">
    <source>
        <dbReference type="EMBL" id="BBX00268.1"/>
    </source>
</evidence>
<feature type="transmembrane region" description="Helical" evidence="7">
    <location>
        <begin position="315"/>
        <end position="338"/>
    </location>
</feature>
<keyword evidence="5 7" id="KW-1133">Transmembrane helix</keyword>
<feature type="transmembrane region" description="Helical" evidence="7">
    <location>
        <begin position="240"/>
        <end position="262"/>
    </location>
</feature>
<feature type="transmembrane region" description="Helical" evidence="7">
    <location>
        <begin position="879"/>
        <end position="900"/>
    </location>
</feature>
<dbReference type="AlphaFoldDB" id="A0AAD1H7F2"/>
<feature type="transmembrane region" description="Helical" evidence="7">
    <location>
        <begin position="836"/>
        <end position="858"/>
    </location>
</feature>
<feature type="transmembrane region" description="Helical" evidence="7">
    <location>
        <begin position="184"/>
        <end position="201"/>
    </location>
</feature>
<sequence>MLNTLGRIVVRVPWLVIAAWVALVVVLSIAFPPLTKIVANQTLQVLPPQAMTASEHMAADFGESEQNIVVVVMASDHGLQQADNDTYRTLADKLRADTEDVGAVEDFVTTPALRQLMVSKDNKAFYMAVTLKAPAGSPESSEAYQRVGKIISQTTAGSDLTTHVTGEAAVIGDMSIVSARDTQLIGIATAILVMVILMVIYRRPVTALLPLLTIGISVAAAQGVVSALTQVGLHVTAMTVVLMTAMIVGAGTDYAVFLISRYHEYLRSGTESDEAVAKAMTSIGKVIAGSAATVAITFLGMIFTRLPAFTSVGPALAISISIAFFAAITLLPAVLVLAGRRGWIAPRAPLTSRLWQRSAVNLVRRPKSHLVVSLAVLVGLGACAVMMHPTFNDRMQLPASAESNQGFSEMAAHFSTSALLPEYIYIQSPHDLRNPQSLADMEQLAQRVAQLPNIAAVRGITRPAGQPLDQTKISYQAGQVGTKLADASSQISSRTSDLDALSAGANKLADTLGSIRDQIRSTATSMTAMTNTLNQVQQQLSSPQTTQLLEGIRSYANNGLADNATAMLNVLNNSPQCDADPACVNGRAALQQLTNAGPAQDVLAKVEQLAGLLQSAATDLQSAGVGNPAAAQQKLTQMEQGANQLADGSRQLATGVQTLVEQTKKMGVGMNQAATLLNSIEQGASTPSMAGMYIPPGVLTTNDFKNAAKLYVSPDGHSARYVVESKFDPFSTEAMDQVAQILDTARAAQPNTALSDATISMVGTTPMYSTIRSDYDHDLLLIVIITLTVVFLILVALLRALIAPLYLIASVVISYLSALGLGVVLFQFILHQHIYWNVPAMAFIVLVAVGADYNLLLITRIREESHNGIRSGIIRAIRSTGGVITSAGIIFAGSMFGLLFGTLSTMVQTGFIIGMGLLIDTFVVRTITVPALASLVGQANWWPSKATR</sequence>
<feature type="transmembrane region" description="Helical" evidence="7">
    <location>
        <begin position="283"/>
        <end position="303"/>
    </location>
</feature>
<evidence type="ECO:0000256" key="4">
    <source>
        <dbReference type="ARBA" id="ARBA00022692"/>
    </source>
</evidence>
<feature type="transmembrane region" description="Helical" evidence="7">
    <location>
        <begin position="906"/>
        <end position="924"/>
    </location>
</feature>
<feature type="transmembrane region" description="Helical" evidence="7">
    <location>
        <begin position="208"/>
        <end position="228"/>
    </location>
</feature>
<dbReference type="InterPro" id="IPR000731">
    <property type="entry name" value="SSD"/>
</dbReference>
<keyword evidence="4 7" id="KW-0812">Transmembrane</keyword>
<keyword evidence="3" id="KW-1003">Cell membrane</keyword>
<dbReference type="KEGG" id="mmor:MMOR_12040"/>
<reference evidence="9 10" key="1">
    <citation type="journal article" date="2019" name="Emerg. Microbes Infect.">
        <title>Comprehensive subspecies identification of 175 nontuberculous mycobacteria species based on 7547 genomic profiles.</title>
        <authorList>
            <person name="Matsumoto Y."/>
            <person name="Kinjo T."/>
            <person name="Motooka D."/>
            <person name="Nabeya D."/>
            <person name="Jung N."/>
            <person name="Uechi K."/>
            <person name="Horii T."/>
            <person name="Iida T."/>
            <person name="Fujita J."/>
            <person name="Nakamura S."/>
        </authorList>
    </citation>
    <scope>NUCLEOTIDE SEQUENCE [LARGE SCALE GENOMIC DNA]</scope>
    <source>
        <strain evidence="9 10">JCM 6375</strain>
    </source>
</reference>
<feature type="transmembrane region" description="Helical" evidence="7">
    <location>
        <begin position="805"/>
        <end position="830"/>
    </location>
</feature>
<feature type="transmembrane region" description="Helical" evidence="7">
    <location>
        <begin position="370"/>
        <end position="391"/>
    </location>
</feature>
<dbReference type="PANTHER" id="PTHR33406">
    <property type="entry name" value="MEMBRANE PROTEIN MJ1562-RELATED"/>
    <property type="match status" value="1"/>
</dbReference>
<feature type="transmembrane region" description="Helical" evidence="7">
    <location>
        <begin position="779"/>
        <end position="798"/>
    </location>
</feature>
<dbReference type="InterPro" id="IPR050545">
    <property type="entry name" value="Mycobact_MmpL"/>
</dbReference>
<name>A0AAD1H7F2_9MYCO</name>
<dbReference type="InterPro" id="IPR004707">
    <property type="entry name" value="MmpL_fam"/>
</dbReference>
<comment type="similarity">
    <text evidence="2">Belongs to the resistance-nodulation-cell division (RND) (TC 2.A.6) family. MmpL subfamily.</text>
</comment>
<dbReference type="Gene3D" id="1.20.1640.10">
    <property type="entry name" value="Multidrug efflux transporter AcrB transmembrane domain"/>
    <property type="match status" value="2"/>
</dbReference>
<organism evidence="9 10">
    <name type="scientific">Mycolicibacterium moriokaense</name>
    <dbReference type="NCBI Taxonomy" id="39691"/>
    <lineage>
        <taxon>Bacteria</taxon>
        <taxon>Bacillati</taxon>
        <taxon>Actinomycetota</taxon>
        <taxon>Actinomycetes</taxon>
        <taxon>Mycobacteriales</taxon>
        <taxon>Mycobacteriaceae</taxon>
        <taxon>Mycolicibacterium</taxon>
    </lineage>
</organism>
<accession>A0AAD1H7F2</accession>
<dbReference type="Proteomes" id="UP000466681">
    <property type="component" value="Chromosome"/>
</dbReference>
<dbReference type="Pfam" id="PF03176">
    <property type="entry name" value="MMPL"/>
    <property type="match status" value="2"/>
</dbReference>
<evidence type="ECO:0000259" key="8">
    <source>
        <dbReference type="PROSITE" id="PS50156"/>
    </source>
</evidence>
<comment type="subcellular location">
    <subcellularLocation>
        <location evidence="1">Cell membrane</location>
        <topology evidence="1">Multi-pass membrane protein</topology>
    </subcellularLocation>
</comment>
<dbReference type="RefSeq" id="WP_165761900.1">
    <property type="nucleotide sequence ID" value="NZ_AP022560.1"/>
</dbReference>
<evidence type="ECO:0000313" key="10">
    <source>
        <dbReference type="Proteomes" id="UP000466681"/>
    </source>
</evidence>
<dbReference type="PANTHER" id="PTHR33406:SF6">
    <property type="entry name" value="MEMBRANE PROTEIN YDGH-RELATED"/>
    <property type="match status" value="1"/>
</dbReference>
<dbReference type="NCBIfam" id="TIGR00833">
    <property type="entry name" value="actII"/>
    <property type="match status" value="1"/>
</dbReference>
<keyword evidence="6 7" id="KW-0472">Membrane</keyword>
<evidence type="ECO:0000256" key="5">
    <source>
        <dbReference type="ARBA" id="ARBA00022989"/>
    </source>
</evidence>
<evidence type="ECO:0000256" key="6">
    <source>
        <dbReference type="ARBA" id="ARBA00023136"/>
    </source>
</evidence>
<dbReference type="NCBIfam" id="TIGR03057">
    <property type="entry name" value="xxxLxxG_by_4"/>
    <property type="match status" value="1"/>
</dbReference>
<dbReference type="EMBL" id="AP022560">
    <property type="protein sequence ID" value="BBX00268.1"/>
    <property type="molecule type" value="Genomic_DNA"/>
</dbReference>
<keyword evidence="10" id="KW-1185">Reference proteome</keyword>